<keyword evidence="9 12" id="KW-1133">Transmembrane helix</keyword>
<evidence type="ECO:0000256" key="3">
    <source>
        <dbReference type="ARBA" id="ARBA00004687"/>
    </source>
</evidence>
<evidence type="ECO:0000256" key="5">
    <source>
        <dbReference type="ARBA" id="ARBA00009199"/>
    </source>
</evidence>
<name>A0A178FK89_TRIVO</name>
<evidence type="ECO:0000256" key="8">
    <source>
        <dbReference type="ARBA" id="ARBA00022692"/>
    </source>
</evidence>
<evidence type="ECO:0000256" key="4">
    <source>
        <dbReference type="ARBA" id="ARBA00007559"/>
    </source>
</evidence>
<feature type="transmembrane region" description="Helical" evidence="12">
    <location>
        <begin position="384"/>
        <end position="405"/>
    </location>
</feature>
<dbReference type="PANTHER" id="PTHR20661">
    <property type="entry name" value="PHOSPHATIDYLINOSITOL-GLYCAN BIOSYNTHESIS CLASS W PROTEIN"/>
    <property type="match status" value="1"/>
</dbReference>
<evidence type="ECO:0000256" key="12">
    <source>
        <dbReference type="SAM" id="Phobius"/>
    </source>
</evidence>
<dbReference type="OrthoDB" id="421993at2759"/>
<comment type="caution">
    <text evidence="14">The sequence shown here is derived from an EMBL/GenBank/DDBJ whole genome shotgun (WGS) entry which is preliminary data.</text>
</comment>
<feature type="transmembrane region" description="Helical" evidence="12">
    <location>
        <begin position="79"/>
        <end position="96"/>
    </location>
</feature>
<keyword evidence="10 12" id="KW-0472">Membrane</keyword>
<keyword evidence="15" id="KW-1185">Reference proteome</keyword>
<keyword evidence="8 12" id="KW-0812">Transmembrane</keyword>
<dbReference type="PANTHER" id="PTHR20661:SF0">
    <property type="entry name" value="PHOSPHATIDYLINOSITOL-GLYCAN BIOSYNTHESIS CLASS W PROTEIN"/>
    <property type="match status" value="1"/>
</dbReference>
<feature type="region of interest" description="Disordered" evidence="11">
    <location>
        <begin position="101"/>
        <end position="123"/>
    </location>
</feature>
<feature type="transmembrane region" description="Helical" evidence="12">
    <location>
        <begin position="437"/>
        <end position="457"/>
    </location>
</feature>
<dbReference type="GO" id="GO:0016787">
    <property type="term" value="F:hydrolase activity"/>
    <property type="evidence" value="ECO:0007669"/>
    <property type="project" value="UniProtKB-KW"/>
</dbReference>
<dbReference type="InterPro" id="IPR009447">
    <property type="entry name" value="PIGW/GWT1"/>
</dbReference>
<proteinExistence type="inferred from homology"/>
<evidence type="ECO:0000259" key="13">
    <source>
        <dbReference type="Pfam" id="PF01425"/>
    </source>
</evidence>
<dbReference type="InterPro" id="IPR036928">
    <property type="entry name" value="AS_sf"/>
</dbReference>
<evidence type="ECO:0000256" key="6">
    <source>
        <dbReference type="ARBA" id="ARBA00014495"/>
    </source>
</evidence>
<feature type="transmembrane region" description="Helical" evidence="12">
    <location>
        <begin position="171"/>
        <end position="188"/>
    </location>
</feature>
<feature type="transmembrane region" description="Helical" evidence="12">
    <location>
        <begin position="53"/>
        <end position="73"/>
    </location>
</feature>
<evidence type="ECO:0000256" key="7">
    <source>
        <dbReference type="ARBA" id="ARBA00022502"/>
    </source>
</evidence>
<dbReference type="EMBL" id="LHPN01000005">
    <property type="protein sequence ID" value="OAL71983.1"/>
    <property type="molecule type" value="Genomic_DNA"/>
</dbReference>
<dbReference type="Proteomes" id="UP000243519">
    <property type="component" value="Unassembled WGS sequence"/>
</dbReference>
<dbReference type="GO" id="GO:0072659">
    <property type="term" value="P:protein localization to plasma membrane"/>
    <property type="evidence" value="ECO:0007669"/>
    <property type="project" value="TreeGrafter"/>
</dbReference>
<feature type="transmembrane region" description="Helical" evidence="12">
    <location>
        <begin position="209"/>
        <end position="228"/>
    </location>
</feature>
<keyword evidence="7" id="KW-0337">GPI-anchor biosynthesis</keyword>
<evidence type="ECO:0000256" key="9">
    <source>
        <dbReference type="ARBA" id="ARBA00022989"/>
    </source>
</evidence>
<accession>A0A178FK89</accession>
<dbReference type="Gene3D" id="3.90.1300.10">
    <property type="entry name" value="Amidase signature (AS) domain"/>
    <property type="match status" value="1"/>
</dbReference>
<dbReference type="Pfam" id="PF01425">
    <property type="entry name" value="Amidase"/>
    <property type="match status" value="1"/>
</dbReference>
<feature type="transmembrane region" description="Helical" evidence="12">
    <location>
        <begin position="463"/>
        <end position="482"/>
    </location>
</feature>
<feature type="compositionally biased region" description="Polar residues" evidence="11">
    <location>
        <begin position="111"/>
        <end position="123"/>
    </location>
</feature>
<dbReference type="SUPFAM" id="SSF75304">
    <property type="entry name" value="Amidase signature (AS) enzymes"/>
    <property type="match status" value="1"/>
</dbReference>
<feature type="region of interest" description="Disordered" evidence="11">
    <location>
        <begin position="606"/>
        <end position="634"/>
    </location>
</feature>
<dbReference type="UniPathway" id="UPA00196"/>
<comment type="function">
    <text evidence="1">Probable acetyltransferase, which acetylates the inositol ring of phosphatidylinositol during biosynthesis of GPI-anchor.</text>
</comment>
<comment type="similarity">
    <text evidence="4">Belongs to the PIGW family.</text>
</comment>
<evidence type="ECO:0000256" key="2">
    <source>
        <dbReference type="ARBA" id="ARBA00004477"/>
    </source>
</evidence>
<dbReference type="GO" id="GO:0006506">
    <property type="term" value="P:GPI anchor biosynthetic process"/>
    <property type="evidence" value="ECO:0007669"/>
    <property type="project" value="UniProtKB-UniPathway"/>
</dbReference>
<comment type="pathway">
    <text evidence="3">Glycolipid biosynthesis; glycosylphosphatidylinositol-anchor biosynthesis.</text>
</comment>
<dbReference type="InterPro" id="IPR020556">
    <property type="entry name" value="Amidase_CS"/>
</dbReference>
<feature type="domain" description="Amidase" evidence="13">
    <location>
        <begin position="683"/>
        <end position="1084"/>
    </location>
</feature>
<keyword evidence="14" id="KW-0378">Hydrolase</keyword>
<dbReference type="AlphaFoldDB" id="A0A178FK89"/>
<feature type="transmembrane region" description="Helical" evidence="12">
    <location>
        <begin position="141"/>
        <end position="159"/>
    </location>
</feature>
<evidence type="ECO:0000313" key="15">
    <source>
        <dbReference type="Proteomes" id="UP000243519"/>
    </source>
</evidence>
<evidence type="ECO:0000256" key="1">
    <source>
        <dbReference type="ARBA" id="ARBA00002531"/>
    </source>
</evidence>
<organism evidence="14 15">
    <name type="scientific">Trichophyton violaceum</name>
    <dbReference type="NCBI Taxonomy" id="34388"/>
    <lineage>
        <taxon>Eukaryota</taxon>
        <taxon>Fungi</taxon>
        <taxon>Dikarya</taxon>
        <taxon>Ascomycota</taxon>
        <taxon>Pezizomycotina</taxon>
        <taxon>Eurotiomycetes</taxon>
        <taxon>Eurotiomycetidae</taxon>
        <taxon>Onygenales</taxon>
        <taxon>Arthrodermataceae</taxon>
        <taxon>Trichophyton</taxon>
    </lineage>
</organism>
<dbReference type="PROSITE" id="PS00571">
    <property type="entry name" value="AMIDASES"/>
    <property type="match status" value="1"/>
</dbReference>
<feature type="transmembrane region" description="Helical" evidence="12">
    <location>
        <begin position="342"/>
        <end position="364"/>
    </location>
</feature>
<reference evidence="14 15" key="1">
    <citation type="submission" date="2016-05" db="EMBL/GenBank/DDBJ databases">
        <title>Genome sequencing of Trichophyton violaceum CMCC(F)T3l isolated from hair.</title>
        <authorList>
            <person name="Zhan P."/>
            <person name="Tao Y."/>
            <person name="Liu W."/>
        </authorList>
    </citation>
    <scope>NUCLEOTIDE SEQUENCE [LARGE SCALE GENOMIC DNA]</scope>
    <source>
        <strain evidence="15">CMCC(F)T3l</strain>
    </source>
</reference>
<evidence type="ECO:0000256" key="11">
    <source>
        <dbReference type="SAM" id="MobiDB-lite"/>
    </source>
</evidence>
<evidence type="ECO:0000313" key="14">
    <source>
        <dbReference type="EMBL" id="OAL71983.1"/>
    </source>
</evidence>
<gene>
    <name evidence="14" type="ORF">A7D00_4015</name>
</gene>
<dbReference type="InterPro" id="IPR023631">
    <property type="entry name" value="Amidase_dom"/>
</dbReference>
<sequence length="1124" mass="122054">MAESYKARKEAFVSNLSGSSVWDIHTVSAVVPSAVLLWSVLQSRRSLFTPYELPAVIADFLLTVVTVLFAVTAYSSSPIVLNILLLSPAALLLLSTKPKNVRQKAKPPPGSTKSTAHQGQGSSDAALDALPQRPFLTHYRASLMISTCLSILAVDFTVFPRRFAKVENWGTSLMDLGVGSFVFSGGVVSARSILGRGSAASRGSFAKRLLASARHSIPLLVLGLIRLYSVKGLDYAEHVTEYGVHWNFFFTLGLLPPFVEIFHAMTALIPWYEALSLLVIGAYQVALESTSLKEYILVSPRGPSLLSKNREGVFSFLGYLAIFLSGRAAGLRIIPRKPRRTLLIQLVSWSAVWATLFILNSSYFFGYGAGIPVSRRLANMPYVFWVNAFNMTHMLLYCLIETVVFPSVEKASNKKEEAEQSEYATSRVMRSFNKNGLAIFLIANLLTGAVNLGMNTLDARKELAMAVLMLYSVILTAIALALDFWNGHRGITDDNSDIDIDRLAKTCSVDFRPALKNRRRGINWLKMAANKNPYRTFPRPVEGPNVPYKAAQESNPILRGRMLEIAAALVQSSSFIQSILWRNAGFSTIREIQHLTAYEPKFDPTVLPSLTQQSGTETPELPAPTRRRQDGKGDYYTSADYRELYKTGKLTPTAVVEALLPVIRRDTSPPGEFSAGFSQSKIDLVRASAEASTQRWANGTPLGPMDGIPVAIKDEVDIDGYDKYLSSKVNFTATPSFTSWCVKKWEEAGAIVIGKTVMHEIGLDTTNNNPVVGTPRNPHNPGYYTGGSSGGSGYAVGAGVVPLALGADGGGSIRIPSNYCGIYGLKTTHGRVSAAPTCRLATTVGVFGPMASSIDDLAMGYRIMSAPDPNNPVSAAFPDPLLSIPSPSSSRGKVIGVYKDWVERSNPDVLAMFNKAIDYYRDEQGYQIVDITIPYIPEGGKCHALSILNEISSGLTKEQISQLSAPTRIVVSVGGTQGLAQDYFASQRMRHLLMNHLSFLFQKYPGIVIATPTTPTAGSKISGGEADLTNGISDSNATLQSMEYVYLANFTGCPAISCPMGYDDEPSVPVGLMGMGEWGSEEALMEWARDGEGMLGDKGLRAPNKEKGGKWLDAINLALNPSTD</sequence>
<feature type="compositionally biased region" description="Polar residues" evidence="11">
    <location>
        <begin position="608"/>
        <end position="617"/>
    </location>
</feature>
<dbReference type="Pfam" id="PF06423">
    <property type="entry name" value="GWT1"/>
    <property type="match status" value="1"/>
</dbReference>
<dbReference type="GO" id="GO:0005789">
    <property type="term" value="C:endoplasmic reticulum membrane"/>
    <property type="evidence" value="ECO:0007669"/>
    <property type="project" value="UniProtKB-SubCell"/>
</dbReference>
<dbReference type="GO" id="GO:0032216">
    <property type="term" value="F:glucosaminyl-phosphatidylinositol O-acyltransferase activity"/>
    <property type="evidence" value="ECO:0007669"/>
    <property type="project" value="TreeGrafter"/>
</dbReference>
<comment type="subcellular location">
    <subcellularLocation>
        <location evidence="2">Endoplasmic reticulum membrane</location>
        <topology evidence="2">Multi-pass membrane protein</topology>
    </subcellularLocation>
</comment>
<feature type="transmembrane region" description="Helical" evidence="12">
    <location>
        <begin position="312"/>
        <end position="330"/>
    </location>
</feature>
<protein>
    <recommendedName>
        <fullName evidence="6">GPI-anchored wall transfer protein 1</fullName>
    </recommendedName>
</protein>
<evidence type="ECO:0000256" key="10">
    <source>
        <dbReference type="ARBA" id="ARBA00023136"/>
    </source>
</evidence>
<comment type="similarity">
    <text evidence="5">Belongs to the amidase family.</text>
</comment>